<keyword evidence="2" id="KW-1133">Transmembrane helix</keyword>
<gene>
    <name evidence="3" type="ORF">UU35_C0002G0116</name>
</gene>
<proteinExistence type="predicted"/>
<evidence type="ECO:0000256" key="1">
    <source>
        <dbReference type="SAM" id="MobiDB-lite"/>
    </source>
</evidence>
<dbReference type="Proteomes" id="UP000034616">
    <property type="component" value="Unassembled WGS sequence"/>
</dbReference>
<reference evidence="3 4" key="1">
    <citation type="journal article" date="2015" name="Nature">
        <title>rRNA introns, odd ribosomes, and small enigmatic genomes across a large radiation of phyla.</title>
        <authorList>
            <person name="Brown C.T."/>
            <person name="Hug L.A."/>
            <person name="Thomas B.C."/>
            <person name="Sharon I."/>
            <person name="Castelle C.J."/>
            <person name="Singh A."/>
            <person name="Wilkins M.J."/>
            <person name="Williams K.H."/>
            <person name="Banfield J.F."/>
        </authorList>
    </citation>
    <scope>NUCLEOTIDE SEQUENCE [LARGE SCALE GENOMIC DNA]</scope>
</reference>
<protein>
    <submittedName>
        <fullName evidence="3">Uncharacterized protein</fullName>
    </submittedName>
</protein>
<comment type="caution">
    <text evidence="3">The sequence shown here is derived from an EMBL/GenBank/DDBJ whole genome shotgun (WGS) entry which is preliminary data.</text>
</comment>
<feature type="region of interest" description="Disordered" evidence="1">
    <location>
        <begin position="180"/>
        <end position="267"/>
    </location>
</feature>
<evidence type="ECO:0000313" key="4">
    <source>
        <dbReference type="Proteomes" id="UP000034616"/>
    </source>
</evidence>
<feature type="transmembrane region" description="Helical" evidence="2">
    <location>
        <begin position="156"/>
        <end position="173"/>
    </location>
</feature>
<dbReference type="EMBL" id="LCAH01000002">
    <property type="protein sequence ID" value="KKR87615.1"/>
    <property type="molecule type" value="Genomic_DNA"/>
</dbReference>
<accession>A0A0G0WT65</accession>
<name>A0A0G0WT65_9BACT</name>
<keyword evidence="2" id="KW-0472">Membrane</keyword>
<feature type="compositionally biased region" description="Low complexity" evidence="1">
    <location>
        <begin position="229"/>
        <end position="254"/>
    </location>
</feature>
<evidence type="ECO:0000313" key="3">
    <source>
        <dbReference type="EMBL" id="KKR87615.1"/>
    </source>
</evidence>
<organism evidence="3 4">
    <name type="scientific">Candidatus Uhrbacteria bacterium GW2011_GWC2_41_11</name>
    <dbReference type="NCBI Taxonomy" id="1618985"/>
    <lineage>
        <taxon>Bacteria</taxon>
        <taxon>Candidatus Uhriibacteriota</taxon>
    </lineage>
</organism>
<feature type="compositionally biased region" description="Polar residues" evidence="1">
    <location>
        <begin position="127"/>
        <end position="136"/>
    </location>
</feature>
<dbReference type="AlphaFoldDB" id="A0A0G0WT65"/>
<sequence>MSDFLKIQVDSDLQVGKKTMASFILSGPFAVEGRKIRLVQLKEEGAGTVAFSPDTFVTGVPFEGHERLGTTCEGKVPGEVFVGVVDVTDSNGEVTDEAKPIGGVKLTVLPETITTSKKDETRGGRRTYSTAASRMSSAPFDDIPEKESIGIRLRKNLGLILVVVAFGVFLFVANTTYEHRKSATDDEQPAPQATSEKSDSASGGAVSEPDEVEQEVPPAAEKKNELEPEAPAAAPAQVPEPLPAAQQPSSVPLPAAAPPVEPVENPTECTGHIIFRMGVRKCIPN</sequence>
<feature type="region of interest" description="Disordered" evidence="1">
    <location>
        <begin position="115"/>
        <end position="139"/>
    </location>
</feature>
<evidence type="ECO:0000256" key="2">
    <source>
        <dbReference type="SAM" id="Phobius"/>
    </source>
</evidence>
<keyword evidence="2" id="KW-0812">Transmembrane</keyword>